<dbReference type="Gene3D" id="3.10.580.10">
    <property type="entry name" value="CBS-domain"/>
    <property type="match status" value="1"/>
</dbReference>
<evidence type="ECO:0000256" key="1">
    <source>
        <dbReference type="ARBA" id="ARBA00022737"/>
    </source>
</evidence>
<protein>
    <recommendedName>
        <fullName evidence="5">CBS domain-containing protein</fullName>
    </recommendedName>
</protein>
<evidence type="ECO:0000259" key="5">
    <source>
        <dbReference type="PROSITE" id="PS51371"/>
    </source>
</evidence>
<evidence type="ECO:0000256" key="2">
    <source>
        <dbReference type="ARBA" id="ARBA00023122"/>
    </source>
</evidence>
<dbReference type="PhylomeDB" id="A0A0G4FF77"/>
<feature type="region of interest" description="Disordered" evidence="4">
    <location>
        <begin position="1"/>
        <end position="96"/>
    </location>
</feature>
<keyword evidence="1" id="KW-0677">Repeat</keyword>
<accession>A0A0G4FF77</accession>
<dbReference type="PROSITE" id="PS51371">
    <property type="entry name" value="CBS"/>
    <property type="match status" value="1"/>
</dbReference>
<dbReference type="EMBL" id="CDMZ01000323">
    <property type="protein sequence ID" value="CEM11811.1"/>
    <property type="molecule type" value="Genomic_DNA"/>
</dbReference>
<dbReference type="InterPro" id="IPR000644">
    <property type="entry name" value="CBS_dom"/>
</dbReference>
<feature type="domain" description="CBS" evidence="5">
    <location>
        <begin position="313"/>
        <end position="375"/>
    </location>
</feature>
<feature type="compositionally biased region" description="Basic and acidic residues" evidence="4">
    <location>
        <begin position="24"/>
        <end position="34"/>
    </location>
</feature>
<dbReference type="SUPFAM" id="SSF54631">
    <property type="entry name" value="CBS-domain pair"/>
    <property type="match status" value="1"/>
</dbReference>
<name>A0A0G4FF77_9ALVE</name>
<dbReference type="AlphaFoldDB" id="A0A0G4FF77"/>
<dbReference type="VEuPathDB" id="CryptoDB:Cvel_16669"/>
<reference evidence="6" key="1">
    <citation type="submission" date="2014-11" db="EMBL/GenBank/DDBJ databases">
        <authorList>
            <person name="Otto D Thomas"/>
            <person name="Naeem Raeece"/>
        </authorList>
    </citation>
    <scope>NUCLEOTIDE SEQUENCE</scope>
</reference>
<evidence type="ECO:0000256" key="3">
    <source>
        <dbReference type="PROSITE-ProRule" id="PRU00703"/>
    </source>
</evidence>
<sequence length="498" mass="54826">MPQKSSRSVELAVPPGLEIPGPPSRKETGVDRETAGGGADLRDGSLVPSAVEQSLVSRGDGDGLGDSESRGGTNGGNEKDKPPQLPSNYRMNSPSAFHFESGDVTSLPDIHAQKLSDLLLTRIGQLLHHLDPYNGVLQLDGTHSVQDFLDHMHRRDMPHHRTAVVEAPLHSRTGGASSSSSSSSSACSALSGLCGRGRRRTTHSFVDIRDVVYRTMREIKRWKTKTWVEVLEMVSNMKASSVANEAGRTPFKGHSSNDTLVQIFEAFKTCTDVPLFENKELKRVVSAVDVLRLMQRTGLLDRIQDSQKRKLLARKKMPVSLLECDSLLKAVALMERQNFSAVPIASEKDVDKVVQIVTVRDVSALFYMDREALAENDTINQPVRRYVDFLAANHFRPRQPFSILASSASLHDMVEAICSPRKERIFVTSAAGKIEGMLTLSDMVWFFAEELGFSHKTELKKLNTIEMSPTQVEAALAARALQEQERAAEKEKKGKGGG</sequence>
<dbReference type="PANTHER" id="PTHR13780">
    <property type="entry name" value="AMP-ACTIVATED PROTEIN KINASE, GAMMA REGULATORY SUBUNIT"/>
    <property type="match status" value="1"/>
</dbReference>
<keyword evidence="2 3" id="KW-0129">CBS domain</keyword>
<feature type="compositionally biased region" description="Polar residues" evidence="4">
    <location>
        <begin position="86"/>
        <end position="95"/>
    </location>
</feature>
<dbReference type="Pfam" id="PF00571">
    <property type="entry name" value="CBS"/>
    <property type="match status" value="1"/>
</dbReference>
<dbReference type="PANTHER" id="PTHR13780:SF36">
    <property type="entry name" value="CBS DOMAIN-CONTAINING PROTEIN"/>
    <property type="match status" value="1"/>
</dbReference>
<dbReference type="InterPro" id="IPR046342">
    <property type="entry name" value="CBS_dom_sf"/>
</dbReference>
<evidence type="ECO:0000256" key="4">
    <source>
        <dbReference type="SAM" id="MobiDB-lite"/>
    </source>
</evidence>
<organism evidence="6">
    <name type="scientific">Chromera velia CCMP2878</name>
    <dbReference type="NCBI Taxonomy" id="1169474"/>
    <lineage>
        <taxon>Eukaryota</taxon>
        <taxon>Sar</taxon>
        <taxon>Alveolata</taxon>
        <taxon>Colpodellida</taxon>
        <taxon>Chromeraceae</taxon>
        <taxon>Chromera</taxon>
    </lineage>
</organism>
<dbReference type="InterPro" id="IPR050511">
    <property type="entry name" value="AMPK_gamma/SDS23_families"/>
</dbReference>
<gene>
    <name evidence="6" type="ORF">Cvel_16669</name>
</gene>
<evidence type="ECO:0000313" key="6">
    <source>
        <dbReference type="EMBL" id="CEM11811.1"/>
    </source>
</evidence>
<proteinExistence type="predicted"/>